<organism evidence="1 2">
    <name type="scientific">Mycobacterium senriense</name>
    <dbReference type="NCBI Taxonomy" id="2775496"/>
    <lineage>
        <taxon>Bacteria</taxon>
        <taxon>Bacillati</taxon>
        <taxon>Actinomycetota</taxon>
        <taxon>Actinomycetes</taxon>
        <taxon>Mycobacteriales</taxon>
        <taxon>Mycobacteriaceae</taxon>
        <taxon>Mycobacterium</taxon>
        <taxon>Mycobacterium avium complex (MAC)</taxon>
    </lineage>
</organism>
<dbReference type="EMBL" id="AP024828">
    <property type="protein sequence ID" value="BCZ21218.1"/>
    <property type="molecule type" value="Genomic_DNA"/>
</dbReference>
<proteinExistence type="predicted"/>
<gene>
    <name evidence="1" type="ORF">MTY59_10730</name>
</gene>
<sequence length="278" mass="30992">MPRARCQGPLFIRYTLNWSEDMDAQGYCLRWRENAERRGVAAHVVAEITRRHDVTATRFGVLDKMAEFNDPHGKSFFLIPPYADGARARAAALMTYIFNAGTGYGKPGGRTTDFPVTPYGAAEVTRIMARQNANRWSYTRDVAFVHRNGGRLVTTPNGMLMGLGGNWLQRLFSQRGGTTWGELFMVNAGRVADPGEQLRQIVSSGRAWYLDARGTPRASRLDLDRVLHHEERHAAQWAERGYVGMLAGYGRELFRELVFGAVNSLEEDAGLADGGYSA</sequence>
<protein>
    <submittedName>
        <fullName evidence="1">Uncharacterized protein</fullName>
    </submittedName>
</protein>
<evidence type="ECO:0000313" key="1">
    <source>
        <dbReference type="EMBL" id="BCZ21218.1"/>
    </source>
</evidence>
<name>A0ABN6IC38_9MYCO</name>
<reference evidence="1 2" key="1">
    <citation type="submission" date="2021-07" db="EMBL/GenBank/DDBJ databases">
        <title>Complete genome sequence of nontuberculous Mycobacterium sp. TY59.</title>
        <authorList>
            <person name="Fukushima K."/>
        </authorList>
    </citation>
    <scope>NUCLEOTIDE SEQUENCE [LARGE SCALE GENOMIC DNA]</scope>
    <source>
        <strain evidence="1 2">TY59</strain>
    </source>
</reference>
<keyword evidence="2" id="KW-1185">Reference proteome</keyword>
<evidence type="ECO:0000313" key="2">
    <source>
        <dbReference type="Proteomes" id="UP000826012"/>
    </source>
</evidence>
<accession>A0ABN6IC38</accession>
<dbReference type="Proteomes" id="UP000826012">
    <property type="component" value="Chromosome"/>
</dbReference>